<evidence type="ECO:0008006" key="3">
    <source>
        <dbReference type="Google" id="ProtNLM"/>
    </source>
</evidence>
<dbReference type="EMBL" id="LR738855">
    <property type="protein sequence ID" value="VZH85312.1"/>
    <property type="molecule type" value="Genomic_DNA"/>
</dbReference>
<dbReference type="RefSeq" id="WP_155872888.1">
    <property type="nucleotide sequence ID" value="NZ_CP168248.1"/>
</dbReference>
<reference evidence="1 2" key="1">
    <citation type="submission" date="2019-11" db="EMBL/GenBank/DDBJ databases">
        <authorList>
            <person name="Brisse S."/>
        </authorList>
    </citation>
    <scope>NUCLEOTIDE SEQUENCE [LARGE SCALE GENOMIC DNA]</scope>
    <source>
        <strain evidence="1">FRC0190</strain>
    </source>
</reference>
<accession>A0A6I8MG22</accession>
<organism evidence="1 2">
    <name type="scientific">Corynebacterium rouxii</name>
    <dbReference type="NCBI Taxonomy" id="2719119"/>
    <lineage>
        <taxon>Bacteria</taxon>
        <taxon>Bacillati</taxon>
        <taxon>Actinomycetota</taxon>
        <taxon>Actinomycetes</taxon>
        <taxon>Mycobacteriales</taxon>
        <taxon>Corynebacteriaceae</taxon>
        <taxon>Corynebacterium</taxon>
    </lineage>
</organism>
<proteinExistence type="predicted"/>
<protein>
    <recommendedName>
        <fullName evidence="3">HK97 gp10 family phage protein</fullName>
    </recommendedName>
</protein>
<evidence type="ECO:0000313" key="1">
    <source>
        <dbReference type="EMBL" id="VZH85312.1"/>
    </source>
</evidence>
<name>A0A6I8MG22_9CORY</name>
<evidence type="ECO:0000313" key="2">
    <source>
        <dbReference type="Proteomes" id="UP000423525"/>
    </source>
</evidence>
<dbReference type="AlphaFoldDB" id="A0A6I8MG22"/>
<dbReference type="Proteomes" id="UP000423525">
    <property type="component" value="Chromosome"/>
</dbReference>
<gene>
    <name evidence="1" type="ORF">FRC0190_01278</name>
</gene>
<sequence>MSMEIKFDDAAIMEAVRRAHASTIAEVTAKVAGEIHEDVEVLTETGVNDNGRPYGLVTIAEPHGLLLQAKHGYLTKAASAAGLTVRPYGGDE</sequence>
<dbReference type="KEGG" id="crf:FRC0190_01278"/>